<dbReference type="InterPro" id="IPR036394">
    <property type="entry name" value="Ribosomal_uL22_sf"/>
</dbReference>
<dbReference type="InterPro" id="IPR001063">
    <property type="entry name" value="Ribosomal_uL22"/>
</dbReference>
<evidence type="ECO:0000256" key="4">
    <source>
        <dbReference type="ARBA" id="ARBA00022730"/>
    </source>
</evidence>
<evidence type="ECO:0000256" key="8">
    <source>
        <dbReference type="ARBA" id="ARBA00035285"/>
    </source>
</evidence>
<dbReference type="InterPro" id="IPR047867">
    <property type="entry name" value="Ribosomal_uL22_bac/org-type"/>
</dbReference>
<dbReference type="InterPro" id="IPR018260">
    <property type="entry name" value="Ribosomal_uL22_CS"/>
</dbReference>
<keyword evidence="3 10" id="KW-0934">Plastid</keyword>
<dbReference type="PANTHER" id="PTHR13501:SF10">
    <property type="entry name" value="LARGE RIBOSOMAL SUBUNIT PROTEIN UL22M"/>
    <property type="match status" value="1"/>
</dbReference>
<dbReference type="AlphaFoldDB" id="A0A0B5EKG9"/>
<reference evidence="10" key="2">
    <citation type="journal article" date="2016" name="New Phytol.">
        <title>Evolutionary dynamics of the plastid inverted repeat: the effects of expansion, contraction, and loss on substitution rates.</title>
        <authorList>
            <person name="Zhu A."/>
            <person name="Guo W."/>
            <person name="Gupta S."/>
            <person name="Fan W."/>
            <person name="Mower J.P."/>
        </authorList>
    </citation>
    <scope>NUCLEOTIDE SEQUENCE</scope>
</reference>
<dbReference type="GO" id="GO:0003735">
    <property type="term" value="F:structural constituent of ribosome"/>
    <property type="evidence" value="ECO:0007669"/>
    <property type="project" value="InterPro"/>
</dbReference>
<evidence type="ECO:0000256" key="3">
    <source>
        <dbReference type="ARBA" id="ARBA00022640"/>
    </source>
</evidence>
<reference evidence="11" key="1">
    <citation type="submission" date="2015-05" db="EMBL/GenBank/DDBJ databases">
        <title>Five gymnosperm plastomes reveal rampant rearrangements in Cupressophytes and the retention of ndh pseudogenes in Abies sibirica and Pinus sylvestris.</title>
        <authorList>
            <person name="Wu Z."/>
            <person name="Arvestad L."/>
            <person name="Thompson S.L."/>
        </authorList>
    </citation>
    <scope>NUCLEOTIDE SEQUENCE</scope>
</reference>
<evidence type="ECO:0000256" key="6">
    <source>
        <dbReference type="ARBA" id="ARBA00022980"/>
    </source>
</evidence>
<evidence type="ECO:0000256" key="9">
    <source>
        <dbReference type="RuleBase" id="RU004005"/>
    </source>
</evidence>
<dbReference type="RefSeq" id="YP_009117882.1">
    <property type="nucleotide sequence ID" value="NC_026301.1"/>
</dbReference>
<dbReference type="PANTHER" id="PTHR13501">
    <property type="entry name" value="CHLOROPLAST 50S RIBOSOMAL PROTEIN L22-RELATED"/>
    <property type="match status" value="1"/>
</dbReference>
<geneLocation type="plastid" evidence="10"/>
<name>A0A0B5EKG9_GNEGN</name>
<dbReference type="GeneID" id="22975701"/>
<dbReference type="GO" id="GO:0019843">
    <property type="term" value="F:rRNA binding"/>
    <property type="evidence" value="ECO:0007669"/>
    <property type="project" value="UniProtKB-KW"/>
</dbReference>
<dbReference type="PROSITE" id="PS00464">
    <property type="entry name" value="RIBOSOMAL_L22"/>
    <property type="match status" value="1"/>
</dbReference>
<keyword evidence="5" id="KW-0694">RNA-binding</keyword>
<organism evidence="10">
    <name type="scientific">Gnetum gnemon</name>
    <name type="common">Spanish joint-fir</name>
    <name type="synonym">Gnetum acutatum</name>
    <dbReference type="NCBI Taxonomy" id="3382"/>
    <lineage>
        <taxon>Eukaryota</taxon>
        <taxon>Viridiplantae</taxon>
        <taxon>Streptophyta</taxon>
        <taxon>Embryophyta</taxon>
        <taxon>Tracheophyta</taxon>
        <taxon>Spermatophyta</taxon>
        <taxon>Gnetopsida</taxon>
        <taxon>Gnetidae</taxon>
        <taxon>Gnetales</taxon>
        <taxon>Gnetaceae</taxon>
        <taxon>Gnetum</taxon>
    </lineage>
</organism>
<sequence length="120" mass="13732">METSKNKLKTEARALTKNIKMSPHKMRIVIEKIRDCSYVQAQNTLKILPYRACYPIFQLLRSAAANATNNMGLKKELIISRIEVSEGPFSKRIQARAKGRAFFIRKQTCHLTIVLTEPPD</sequence>
<dbReference type="CDD" id="cd00336">
    <property type="entry name" value="Ribosomal_L22"/>
    <property type="match status" value="1"/>
</dbReference>
<evidence type="ECO:0000313" key="11">
    <source>
        <dbReference type="EMBL" id="ALK01080.1"/>
    </source>
</evidence>
<keyword evidence="4" id="KW-0699">rRNA-binding</keyword>
<evidence type="ECO:0000256" key="1">
    <source>
        <dbReference type="ARBA" id="ARBA00004474"/>
    </source>
</evidence>
<dbReference type="GO" id="GO:0009536">
    <property type="term" value="C:plastid"/>
    <property type="evidence" value="ECO:0007669"/>
    <property type="project" value="UniProtKB-SubCell"/>
</dbReference>
<dbReference type="InterPro" id="IPR005727">
    <property type="entry name" value="Ribosomal_uL22_bac/chlpt-type"/>
</dbReference>
<dbReference type="SUPFAM" id="SSF54843">
    <property type="entry name" value="Ribosomal protein L22"/>
    <property type="match status" value="1"/>
</dbReference>
<protein>
    <recommendedName>
        <fullName evidence="8">Large ribosomal subunit protein uL22c</fullName>
    </recommendedName>
</protein>
<evidence type="ECO:0000313" key="10">
    <source>
        <dbReference type="EMBL" id="AJE71509.1"/>
    </source>
</evidence>
<dbReference type="Gene3D" id="3.90.470.10">
    <property type="entry name" value="Ribosomal protein L22/L17"/>
    <property type="match status" value="1"/>
</dbReference>
<accession>A0A0B5EKG9</accession>
<keyword evidence="11" id="KW-0150">Chloroplast</keyword>
<comment type="similarity">
    <text evidence="2 9">Belongs to the universal ribosomal protein uL22 family.</text>
</comment>
<dbReference type="EMBL" id="KR476377">
    <property type="protein sequence ID" value="ALK01080.1"/>
    <property type="molecule type" value="Genomic_DNA"/>
</dbReference>
<evidence type="ECO:0000256" key="5">
    <source>
        <dbReference type="ARBA" id="ARBA00022884"/>
    </source>
</evidence>
<gene>
    <name evidence="10" type="primary">rpl22</name>
</gene>
<dbReference type="GO" id="GO:0006412">
    <property type="term" value="P:translation"/>
    <property type="evidence" value="ECO:0007669"/>
    <property type="project" value="InterPro"/>
</dbReference>
<dbReference type="Pfam" id="PF00237">
    <property type="entry name" value="Ribosomal_L22"/>
    <property type="match status" value="1"/>
</dbReference>
<proteinExistence type="inferred from homology"/>
<dbReference type="NCBIfam" id="TIGR01044">
    <property type="entry name" value="rplV_bact"/>
    <property type="match status" value="1"/>
</dbReference>
<keyword evidence="6 9" id="KW-0689">Ribosomal protein</keyword>
<dbReference type="HAMAP" id="MF_01331_B">
    <property type="entry name" value="Ribosomal_uL22_B"/>
    <property type="match status" value="1"/>
</dbReference>
<keyword evidence="7 9" id="KW-0687">Ribonucleoprotein</keyword>
<dbReference type="EMBL" id="KP099649">
    <property type="protein sequence ID" value="AJE71509.1"/>
    <property type="molecule type" value="Genomic_DNA"/>
</dbReference>
<comment type="subcellular location">
    <subcellularLocation>
        <location evidence="1">Plastid</location>
    </subcellularLocation>
</comment>
<dbReference type="GO" id="GO:0015934">
    <property type="term" value="C:large ribosomal subunit"/>
    <property type="evidence" value="ECO:0007669"/>
    <property type="project" value="InterPro"/>
</dbReference>
<evidence type="ECO:0000256" key="7">
    <source>
        <dbReference type="ARBA" id="ARBA00023274"/>
    </source>
</evidence>
<evidence type="ECO:0000256" key="2">
    <source>
        <dbReference type="ARBA" id="ARBA00009451"/>
    </source>
</evidence>